<dbReference type="Proteomes" id="UP000825729">
    <property type="component" value="Unassembled WGS sequence"/>
</dbReference>
<dbReference type="PANTHER" id="PTHR47463:SF2">
    <property type="entry name" value="F-BOX PROTEIN SKIP16"/>
    <property type="match status" value="1"/>
</dbReference>
<dbReference type="InterPro" id="IPR018958">
    <property type="entry name" value="Knr4/Smi1-like_dom"/>
</dbReference>
<sequence>MALEGLGDLVINIIISKLGAKNAAIVACVNKRLRSSASEEDLWRNFCLYDLDLSVPEDPLGNPASSFKEAYKLWKEAFGMYPWSLVKRIKRCLSVLKTWVVLNFPEVASTLRRGASEAEIEEIEDALGVKLPIPTRLLYRFCDGQDIPESVSPENENLSALGLIGGYCFYNYAVNVYMLPLREILMDTREFLRELSLSNGSTYIVVAKSSLMEKYFFLNCTNGQLYVGTGNLHTKGEMLPCVPDTLIPSGHEMNVCQQTDAMLLWLEEHGRRLQSGVIRVRREGEIRSISLFPELPPLCSTAITNGVRIRASACFVPELSDLQNDKEKYHFTYSIWMNLLSEGCVLDGIYFSSCQLFWRHWVIRANESIVSDVSDEAVIGMYPLLHADGDEFVYESCTRMPSSPGSMEGAFTFVPGRLIDPKGAPFDVEVARFPIELPDYIF</sequence>
<dbReference type="InterPro" id="IPR036047">
    <property type="entry name" value="F-box-like_dom_sf"/>
</dbReference>
<protein>
    <recommendedName>
        <fullName evidence="3">ApaG domain-containing protein</fullName>
    </recommendedName>
</protein>
<evidence type="ECO:0000313" key="4">
    <source>
        <dbReference type="EMBL" id="KAG9441838.1"/>
    </source>
</evidence>
<proteinExistence type="predicted"/>
<dbReference type="SUPFAM" id="SSF110069">
    <property type="entry name" value="ApaG-like"/>
    <property type="match status" value="1"/>
</dbReference>
<comment type="pathway">
    <text evidence="1">Protein modification; protein ubiquitination.</text>
</comment>
<dbReference type="SUPFAM" id="SSF160631">
    <property type="entry name" value="SMI1/KNR4-like"/>
    <property type="match status" value="1"/>
</dbReference>
<dbReference type="PROSITE" id="PS51087">
    <property type="entry name" value="APAG"/>
    <property type="match status" value="1"/>
</dbReference>
<gene>
    <name evidence="4" type="ORF">H6P81_017692</name>
</gene>
<keyword evidence="2" id="KW-0833">Ubl conjugation pathway</keyword>
<evidence type="ECO:0000256" key="1">
    <source>
        <dbReference type="ARBA" id="ARBA00004906"/>
    </source>
</evidence>
<accession>A0AAV7DZM1</accession>
<organism evidence="4 5">
    <name type="scientific">Aristolochia fimbriata</name>
    <name type="common">White veined hardy Dutchman's pipe vine</name>
    <dbReference type="NCBI Taxonomy" id="158543"/>
    <lineage>
        <taxon>Eukaryota</taxon>
        <taxon>Viridiplantae</taxon>
        <taxon>Streptophyta</taxon>
        <taxon>Embryophyta</taxon>
        <taxon>Tracheophyta</taxon>
        <taxon>Spermatophyta</taxon>
        <taxon>Magnoliopsida</taxon>
        <taxon>Magnoliidae</taxon>
        <taxon>Piperales</taxon>
        <taxon>Aristolochiaceae</taxon>
        <taxon>Aristolochia</taxon>
    </lineage>
</organism>
<keyword evidence="5" id="KW-1185">Reference proteome</keyword>
<evidence type="ECO:0000313" key="5">
    <source>
        <dbReference type="Proteomes" id="UP000825729"/>
    </source>
</evidence>
<dbReference type="SUPFAM" id="SSF81383">
    <property type="entry name" value="F-box domain"/>
    <property type="match status" value="1"/>
</dbReference>
<dbReference type="InterPro" id="IPR036767">
    <property type="entry name" value="ApaG_sf"/>
</dbReference>
<name>A0AAV7DZM1_ARIFI</name>
<dbReference type="InterPro" id="IPR037883">
    <property type="entry name" value="Knr4/Smi1-like_sf"/>
</dbReference>
<dbReference type="Gene3D" id="2.60.40.1470">
    <property type="entry name" value="ApaG domain"/>
    <property type="match status" value="1"/>
</dbReference>
<evidence type="ECO:0000256" key="2">
    <source>
        <dbReference type="ARBA" id="ARBA00022786"/>
    </source>
</evidence>
<dbReference type="AlphaFoldDB" id="A0AAV7DZM1"/>
<feature type="domain" description="ApaG" evidence="3">
    <location>
        <begin position="301"/>
        <end position="442"/>
    </location>
</feature>
<dbReference type="InterPro" id="IPR007474">
    <property type="entry name" value="ApaG_domain"/>
</dbReference>
<reference evidence="4 5" key="1">
    <citation type="submission" date="2021-07" db="EMBL/GenBank/DDBJ databases">
        <title>The Aristolochia fimbriata genome: insights into angiosperm evolution, floral development and chemical biosynthesis.</title>
        <authorList>
            <person name="Jiao Y."/>
        </authorList>
    </citation>
    <scope>NUCLEOTIDE SEQUENCE [LARGE SCALE GENOMIC DNA]</scope>
    <source>
        <strain evidence="4">IBCAS-2021</strain>
        <tissue evidence="4">Leaf</tissue>
    </source>
</reference>
<comment type="caution">
    <text evidence="4">The sequence shown here is derived from an EMBL/GenBank/DDBJ whole genome shotgun (WGS) entry which is preliminary data.</text>
</comment>
<dbReference type="Pfam" id="PF09346">
    <property type="entry name" value="SMI1_KNR4"/>
    <property type="match status" value="1"/>
</dbReference>
<dbReference type="PANTHER" id="PTHR47463">
    <property type="entry name" value="F-BOX PROTEIN SKIP16"/>
    <property type="match status" value="1"/>
</dbReference>
<evidence type="ECO:0000259" key="3">
    <source>
        <dbReference type="PROSITE" id="PS51087"/>
    </source>
</evidence>
<dbReference type="EMBL" id="JAINDJ010000007">
    <property type="protein sequence ID" value="KAG9441838.1"/>
    <property type="molecule type" value="Genomic_DNA"/>
</dbReference>
<dbReference type="Pfam" id="PF04379">
    <property type="entry name" value="DUF525"/>
    <property type="match status" value="1"/>
</dbReference>